<evidence type="ECO:0000313" key="1">
    <source>
        <dbReference type="EMBL" id="SFD24913.1"/>
    </source>
</evidence>
<name>A0A1I1R058_9RHOB</name>
<proteinExistence type="predicted"/>
<evidence type="ECO:0000313" key="2">
    <source>
        <dbReference type="Proteomes" id="UP000231644"/>
    </source>
</evidence>
<dbReference type="EMBL" id="FOLX01000006">
    <property type="protein sequence ID" value="SFD24913.1"/>
    <property type="molecule type" value="Genomic_DNA"/>
</dbReference>
<accession>A0A1I1R058</accession>
<dbReference type="Proteomes" id="UP000231644">
    <property type="component" value="Unassembled WGS sequence"/>
</dbReference>
<keyword evidence="2" id="KW-1185">Reference proteome</keyword>
<dbReference type="STRING" id="517719.SAMN05421762_3759"/>
<reference evidence="1 2" key="1">
    <citation type="submission" date="2016-10" db="EMBL/GenBank/DDBJ databases">
        <authorList>
            <person name="de Groot N.N."/>
        </authorList>
    </citation>
    <scope>NUCLEOTIDE SEQUENCE [LARGE SCALE GENOMIC DNA]</scope>
    <source>
        <strain evidence="1 2">DSM 29619</strain>
    </source>
</reference>
<organism evidence="1 2">
    <name type="scientific">Pseudooceanicola nitratireducens</name>
    <dbReference type="NCBI Taxonomy" id="517719"/>
    <lineage>
        <taxon>Bacteria</taxon>
        <taxon>Pseudomonadati</taxon>
        <taxon>Pseudomonadota</taxon>
        <taxon>Alphaproteobacteria</taxon>
        <taxon>Rhodobacterales</taxon>
        <taxon>Paracoccaceae</taxon>
        <taxon>Pseudooceanicola</taxon>
    </lineage>
</organism>
<protein>
    <submittedName>
        <fullName evidence="1">Uncharacterized protein</fullName>
    </submittedName>
</protein>
<dbReference type="AlphaFoldDB" id="A0A1I1R058"/>
<gene>
    <name evidence="1" type="ORF">SAMN05421762_3759</name>
</gene>
<sequence>MPVHFLTSSPEALLREFNQRIVQEDDWGKADGWLLQEGNAFYQHAEDVSDIGARLVPSMDADTLSFELQANAGKTVPLDVIKLYHTRLVETFLRWMDVRFDEIRLN</sequence>